<dbReference type="RefSeq" id="WP_075049135.1">
    <property type="nucleotide sequence ID" value="NZ_CP006867.1"/>
</dbReference>
<dbReference type="EC" id="6.1.1.17" evidence="10"/>
<organism evidence="13 14">
    <name type="scientific">Ignicoccus islandicus DSM 13165</name>
    <dbReference type="NCBI Taxonomy" id="940295"/>
    <lineage>
        <taxon>Archaea</taxon>
        <taxon>Thermoproteota</taxon>
        <taxon>Thermoprotei</taxon>
        <taxon>Desulfurococcales</taxon>
        <taxon>Desulfurococcaceae</taxon>
        <taxon>Ignicoccus</taxon>
    </lineage>
</organism>
<proteinExistence type="inferred from homology"/>
<name>A0A0U3E0B9_9CREN</name>
<dbReference type="InterPro" id="IPR020056">
    <property type="entry name" value="Rbsml_bL25/Gln-tRNA_synth_N"/>
</dbReference>
<dbReference type="GO" id="GO:0004818">
    <property type="term" value="F:glutamate-tRNA ligase activity"/>
    <property type="evidence" value="ECO:0007669"/>
    <property type="project" value="UniProtKB-UniRule"/>
</dbReference>
<dbReference type="Pfam" id="PF03950">
    <property type="entry name" value="tRNA-synt_1c_C"/>
    <property type="match status" value="1"/>
</dbReference>
<comment type="similarity">
    <text evidence="2 10">Belongs to the class-I aminoacyl-tRNA synthetase family. Glutamate--tRNA ligase type 2 subfamily.</text>
</comment>
<keyword evidence="7 10" id="KW-0648">Protein biosynthesis</keyword>
<comment type="function">
    <text evidence="10">Catalyzes the attachment of glutamate to tRNA(Glu) in a two-step reaction: glutamate is first activated by ATP to form Glu-AMP and then transferred to the acceptor end of tRNA(Glu).</text>
</comment>
<dbReference type="Gene3D" id="3.40.50.620">
    <property type="entry name" value="HUPs"/>
    <property type="match status" value="1"/>
</dbReference>
<dbReference type="InterPro" id="IPR020059">
    <property type="entry name" value="Glu/Gln-tRNA-synth_Ib_codon-bd"/>
</dbReference>
<dbReference type="STRING" id="940295.EYM_00230"/>
<dbReference type="GO" id="GO:0043604">
    <property type="term" value="P:amide biosynthetic process"/>
    <property type="evidence" value="ECO:0007669"/>
    <property type="project" value="TreeGrafter"/>
</dbReference>
<evidence type="ECO:0000259" key="12">
    <source>
        <dbReference type="Pfam" id="PF03950"/>
    </source>
</evidence>
<feature type="short sequence motif" description="'HIGH' region" evidence="10">
    <location>
        <begin position="105"/>
        <end position="115"/>
    </location>
</feature>
<evidence type="ECO:0000259" key="11">
    <source>
        <dbReference type="Pfam" id="PF00749"/>
    </source>
</evidence>
<evidence type="ECO:0000256" key="6">
    <source>
        <dbReference type="ARBA" id="ARBA00022840"/>
    </source>
</evidence>
<comment type="subcellular location">
    <subcellularLocation>
        <location evidence="1 10">Cytoplasm</location>
    </subcellularLocation>
</comment>
<evidence type="ECO:0000256" key="2">
    <source>
        <dbReference type="ARBA" id="ARBA00008927"/>
    </source>
</evidence>
<evidence type="ECO:0000256" key="1">
    <source>
        <dbReference type="ARBA" id="ARBA00004496"/>
    </source>
</evidence>
<protein>
    <recommendedName>
        <fullName evidence="10">Glutamate--tRNA ligase</fullName>
        <ecNumber evidence="10">6.1.1.17</ecNumber>
    </recommendedName>
    <alternativeName>
        <fullName evidence="10">Glutamyl-tRNA synthetase</fullName>
        <shortName evidence="10">GluRS</shortName>
    </alternativeName>
</protein>
<keyword evidence="3 10" id="KW-0963">Cytoplasm</keyword>
<evidence type="ECO:0000256" key="8">
    <source>
        <dbReference type="ARBA" id="ARBA00023146"/>
    </source>
</evidence>
<dbReference type="Gene3D" id="2.40.240.10">
    <property type="entry name" value="Ribosomal Protein L25, Chain P"/>
    <property type="match status" value="1"/>
</dbReference>
<evidence type="ECO:0000256" key="4">
    <source>
        <dbReference type="ARBA" id="ARBA00022598"/>
    </source>
</evidence>
<dbReference type="InterPro" id="IPR050132">
    <property type="entry name" value="Gln/Glu-tRNA_Ligase"/>
</dbReference>
<dbReference type="SUPFAM" id="SSF52374">
    <property type="entry name" value="Nucleotidylyl transferase"/>
    <property type="match status" value="1"/>
</dbReference>
<dbReference type="PANTHER" id="PTHR43097">
    <property type="entry name" value="GLUTAMINE-TRNA LIGASE"/>
    <property type="match status" value="1"/>
</dbReference>
<keyword evidence="14" id="KW-1185">Reference proteome</keyword>
<feature type="domain" description="Glutamyl/glutaminyl-tRNA synthetase class Ib catalytic" evidence="11">
    <location>
        <begin position="98"/>
        <end position="402"/>
    </location>
</feature>
<dbReference type="SUPFAM" id="SSF50715">
    <property type="entry name" value="Ribosomal protein L25-like"/>
    <property type="match status" value="1"/>
</dbReference>
<dbReference type="InterPro" id="IPR011035">
    <property type="entry name" value="Ribosomal_bL25/Gln-tRNA_synth"/>
</dbReference>
<dbReference type="GO" id="GO:0006424">
    <property type="term" value="P:glutamyl-tRNA aminoacylation"/>
    <property type="evidence" value="ECO:0007669"/>
    <property type="project" value="UniProtKB-UniRule"/>
</dbReference>
<dbReference type="GeneID" id="30679465"/>
<dbReference type="EMBL" id="CP006867">
    <property type="protein sequence ID" value="ALU11355.1"/>
    <property type="molecule type" value="Genomic_DNA"/>
</dbReference>
<dbReference type="AlphaFoldDB" id="A0A0U3E0B9"/>
<gene>
    <name evidence="10" type="primary">gltX</name>
    <name evidence="13" type="ORF">EYM_00230</name>
</gene>
<dbReference type="InterPro" id="IPR014729">
    <property type="entry name" value="Rossmann-like_a/b/a_fold"/>
</dbReference>
<reference evidence="13 14" key="1">
    <citation type="submission" date="2013-11" db="EMBL/GenBank/DDBJ databases">
        <title>Comparative genomics of Ignicoccus.</title>
        <authorList>
            <person name="Podar M."/>
        </authorList>
    </citation>
    <scope>NUCLEOTIDE SEQUENCE [LARGE SCALE GENOMIC DNA]</scope>
    <source>
        <strain evidence="13 14">DSM 13165</strain>
    </source>
</reference>
<dbReference type="PRINTS" id="PR00987">
    <property type="entry name" value="TRNASYNTHGLU"/>
</dbReference>
<keyword evidence="5 10" id="KW-0547">Nucleotide-binding</keyword>
<dbReference type="GO" id="GO:0005829">
    <property type="term" value="C:cytosol"/>
    <property type="evidence" value="ECO:0007669"/>
    <property type="project" value="TreeGrafter"/>
</dbReference>
<accession>A0A0U3E0B9</accession>
<keyword evidence="4 10" id="KW-0436">Ligase</keyword>
<dbReference type="InterPro" id="IPR000924">
    <property type="entry name" value="Glu/Gln-tRNA-synth"/>
</dbReference>
<keyword evidence="8 10" id="KW-0030">Aminoacyl-tRNA synthetase</keyword>
<evidence type="ECO:0000313" key="13">
    <source>
        <dbReference type="EMBL" id="ALU11355.1"/>
    </source>
</evidence>
<dbReference type="InterPro" id="IPR004526">
    <property type="entry name" value="Glu-tRNA-synth_arc/euk"/>
</dbReference>
<dbReference type="GO" id="GO:0005524">
    <property type="term" value="F:ATP binding"/>
    <property type="evidence" value="ECO:0007669"/>
    <property type="project" value="UniProtKB-UniRule"/>
</dbReference>
<dbReference type="NCBIfam" id="TIGR00463">
    <property type="entry name" value="gltX_arch"/>
    <property type="match status" value="1"/>
</dbReference>
<evidence type="ECO:0000256" key="7">
    <source>
        <dbReference type="ARBA" id="ARBA00022917"/>
    </source>
</evidence>
<comment type="catalytic activity">
    <reaction evidence="9 10">
        <text>tRNA(Glu) + L-glutamate + ATP = L-glutamyl-tRNA(Glu) + AMP + diphosphate</text>
        <dbReference type="Rhea" id="RHEA:23540"/>
        <dbReference type="Rhea" id="RHEA-COMP:9663"/>
        <dbReference type="Rhea" id="RHEA-COMP:9680"/>
        <dbReference type="ChEBI" id="CHEBI:29985"/>
        <dbReference type="ChEBI" id="CHEBI:30616"/>
        <dbReference type="ChEBI" id="CHEBI:33019"/>
        <dbReference type="ChEBI" id="CHEBI:78442"/>
        <dbReference type="ChEBI" id="CHEBI:78520"/>
        <dbReference type="ChEBI" id="CHEBI:456215"/>
        <dbReference type="EC" id="6.1.1.17"/>
    </reaction>
</comment>
<dbReference type="PATRIC" id="fig|940295.4.peg.46"/>
<evidence type="ECO:0000313" key="14">
    <source>
        <dbReference type="Proteomes" id="UP000060778"/>
    </source>
</evidence>
<sequence length="568" mass="65992">MNEIRELAFKHALKNAYTHGGKAQLKAVVTAMLAENPDLRKKVKEIIPIVREVIDEVNSLSIEEQERLLKERYPEALTEGKKEVRKGLPPLPNAEEGKVVTRFAPNPDFYMTLGNARPAILSHEYARMYKGKFILRFEDTDPRTKRPLPDAYEAIVEDLEWLGIKPDEIYYQSNRMEIYYDILKKLIEKGKAYVCTCTNEEWKKYKDSRRPCPHREELPETHLERLEKILEGAYGEGEAVVRIKTDMSHPDPSVRDWVAFRIIDPRKHPHPLVGDKYWLWPTYNFAAAIDDHLMGVTHVLRAREHRQNETKQSYIFQYMGWTPPISIHFGRLKLEGFILSKSKLRELGIKGDDPRAATIRGLRRRGFSPEAIREIMIDVGIKASDASISFDNLAAINRKIIDPESPRIMYIEDPVEAYIKSNEELVAEIPWHPKIPEMGSRKYVVGPNDVIYIEKEDLRKVMKKQGEVRLMELGNFKIVGFDIENSRLVLELISKDLEYARQRKLEIIQWVKGKNKAMVWYPEKGFSVGYVEEKAFEVRAHTIQLIRKGFAKIEGVEDNTLKLIYIHD</sequence>
<feature type="domain" description="Glutamyl/glutaminyl-tRNA synthetase class Ib anti-codon binding" evidence="12">
    <location>
        <begin position="405"/>
        <end position="486"/>
    </location>
</feature>
<evidence type="ECO:0000256" key="3">
    <source>
        <dbReference type="ARBA" id="ARBA00022490"/>
    </source>
</evidence>
<evidence type="ECO:0000256" key="9">
    <source>
        <dbReference type="ARBA" id="ARBA00048351"/>
    </source>
</evidence>
<dbReference type="HAMAP" id="MF_02076">
    <property type="entry name" value="Glu_tRNA_synth_type2"/>
    <property type="match status" value="1"/>
</dbReference>
<dbReference type="Proteomes" id="UP000060778">
    <property type="component" value="Chromosome"/>
</dbReference>
<dbReference type="KEGG" id="iis:EYM_00230"/>
<keyword evidence="6 10" id="KW-0067">ATP-binding</keyword>
<dbReference type="InterPro" id="IPR020058">
    <property type="entry name" value="Glu/Gln-tRNA-synth_Ib_cat-dom"/>
</dbReference>
<dbReference type="OrthoDB" id="10470at2157"/>
<evidence type="ECO:0000256" key="5">
    <source>
        <dbReference type="ARBA" id="ARBA00022741"/>
    </source>
</evidence>
<dbReference type="PANTHER" id="PTHR43097:SF5">
    <property type="entry name" value="GLUTAMATE--TRNA LIGASE"/>
    <property type="match status" value="1"/>
</dbReference>
<evidence type="ECO:0000256" key="10">
    <source>
        <dbReference type="HAMAP-Rule" id="MF_02076"/>
    </source>
</evidence>
<dbReference type="Pfam" id="PF00749">
    <property type="entry name" value="tRNA-synt_1c"/>
    <property type="match status" value="1"/>
</dbReference>
<dbReference type="NCBIfam" id="NF003169">
    <property type="entry name" value="PRK04156.1"/>
    <property type="match status" value="1"/>
</dbReference>